<feature type="compositionally biased region" description="Basic and acidic residues" evidence="2">
    <location>
        <begin position="13"/>
        <end position="35"/>
    </location>
</feature>
<dbReference type="PANTHER" id="PTHR45967:SF26">
    <property type="entry name" value="OS07G0209800 PROTEIN"/>
    <property type="match status" value="1"/>
</dbReference>
<proteinExistence type="predicted"/>
<name>A0ABR2MDK3_9ASPA</name>
<gene>
    <name evidence="3" type="ORF">KSP40_PGU003489</name>
</gene>
<evidence type="ECO:0000256" key="2">
    <source>
        <dbReference type="SAM" id="MobiDB-lite"/>
    </source>
</evidence>
<evidence type="ECO:0000313" key="4">
    <source>
        <dbReference type="Proteomes" id="UP001412067"/>
    </source>
</evidence>
<dbReference type="InterPro" id="IPR044827">
    <property type="entry name" value="GBF-like"/>
</dbReference>
<comment type="caution">
    <text evidence="3">The sequence shown here is derived from an EMBL/GenBank/DDBJ whole genome shotgun (WGS) entry which is preliminary data.</text>
</comment>
<feature type="compositionally biased region" description="Basic and acidic residues" evidence="2">
    <location>
        <begin position="135"/>
        <end position="145"/>
    </location>
</feature>
<feature type="compositionally biased region" description="Basic and acidic residues" evidence="2">
    <location>
        <begin position="240"/>
        <end position="255"/>
    </location>
</feature>
<feature type="compositionally biased region" description="Basic and acidic residues" evidence="2">
    <location>
        <begin position="222"/>
        <end position="233"/>
    </location>
</feature>
<sequence length="421" mass="47500">MELLDSGDGDGTPGHREEEYAAAGEEARESREEGLPHQPSPCAEEEDRVTTTKRRRKDNRVTLTVVGVWRGRRSRCWIPARRELSPRAWSPISPCSYGRRTVACGKEGIRHPYLPPARVEVGSPTTLGWNGRGRRSLEREAKEPMLDSGATGAVTYGLIVDFAVQLRETDHCLRDRRNRGLRDLRGGVAHLRELNDREDVDPSLASVGVEWQRRNVDIKAEKRSYLPHRDNRTRSSGGEATKERRRPGESGDDRERRRRTRLDFPSARRGCAPSEDCAPSEKKLPHRERRRRRGGNRENQAATGRDDGGPGETTALARDFSTSSKRDKPVIIAPQECDELARNVAELNGEKSALRKELDQLHKACKDLEAENQHIAFEFWKQPLAKMQRKICLHFTIVVACGTLAARGCFVRPAALFLLNN</sequence>
<dbReference type="EMBL" id="JBBWWR010000009">
    <property type="protein sequence ID" value="KAK8961957.1"/>
    <property type="molecule type" value="Genomic_DNA"/>
</dbReference>
<feature type="coiled-coil region" evidence="1">
    <location>
        <begin position="337"/>
        <end position="371"/>
    </location>
</feature>
<accession>A0ABR2MDK3</accession>
<evidence type="ECO:0000313" key="3">
    <source>
        <dbReference type="EMBL" id="KAK8961957.1"/>
    </source>
</evidence>
<feature type="compositionally biased region" description="Basic residues" evidence="2">
    <location>
        <begin position="284"/>
        <end position="294"/>
    </location>
</feature>
<feature type="region of interest" description="Disordered" evidence="2">
    <location>
        <begin position="222"/>
        <end position="325"/>
    </location>
</feature>
<protein>
    <submittedName>
        <fullName evidence="3">Uncharacterized protein</fullName>
    </submittedName>
</protein>
<keyword evidence="4" id="KW-1185">Reference proteome</keyword>
<reference evidence="3 4" key="1">
    <citation type="journal article" date="2022" name="Nat. Plants">
        <title>Genomes of leafy and leafless Platanthera orchids illuminate the evolution of mycoheterotrophy.</title>
        <authorList>
            <person name="Li M.H."/>
            <person name="Liu K.W."/>
            <person name="Li Z."/>
            <person name="Lu H.C."/>
            <person name="Ye Q.L."/>
            <person name="Zhang D."/>
            <person name="Wang J.Y."/>
            <person name="Li Y.F."/>
            <person name="Zhong Z.M."/>
            <person name="Liu X."/>
            <person name="Yu X."/>
            <person name="Liu D.K."/>
            <person name="Tu X.D."/>
            <person name="Liu B."/>
            <person name="Hao Y."/>
            <person name="Liao X.Y."/>
            <person name="Jiang Y.T."/>
            <person name="Sun W.H."/>
            <person name="Chen J."/>
            <person name="Chen Y.Q."/>
            <person name="Ai Y."/>
            <person name="Zhai J.W."/>
            <person name="Wu S.S."/>
            <person name="Zhou Z."/>
            <person name="Hsiao Y.Y."/>
            <person name="Wu W.L."/>
            <person name="Chen Y.Y."/>
            <person name="Lin Y.F."/>
            <person name="Hsu J.L."/>
            <person name="Li C.Y."/>
            <person name="Wang Z.W."/>
            <person name="Zhao X."/>
            <person name="Zhong W.Y."/>
            <person name="Ma X.K."/>
            <person name="Ma L."/>
            <person name="Huang J."/>
            <person name="Chen G.Z."/>
            <person name="Huang M.Z."/>
            <person name="Huang L."/>
            <person name="Peng D.H."/>
            <person name="Luo Y.B."/>
            <person name="Zou S.Q."/>
            <person name="Chen S.P."/>
            <person name="Lan S."/>
            <person name="Tsai W.C."/>
            <person name="Van de Peer Y."/>
            <person name="Liu Z.J."/>
        </authorList>
    </citation>
    <scope>NUCLEOTIDE SEQUENCE [LARGE SCALE GENOMIC DNA]</scope>
    <source>
        <strain evidence="3">Lor288</strain>
    </source>
</reference>
<dbReference type="Proteomes" id="UP001412067">
    <property type="component" value="Unassembled WGS sequence"/>
</dbReference>
<evidence type="ECO:0000256" key="1">
    <source>
        <dbReference type="SAM" id="Coils"/>
    </source>
</evidence>
<feature type="region of interest" description="Disordered" evidence="2">
    <location>
        <begin position="1"/>
        <end position="56"/>
    </location>
</feature>
<keyword evidence="1" id="KW-0175">Coiled coil</keyword>
<dbReference type="PANTHER" id="PTHR45967">
    <property type="entry name" value="G-BOX-BINDING FACTOR 3-RELATED"/>
    <property type="match status" value="1"/>
</dbReference>
<organism evidence="3 4">
    <name type="scientific">Platanthera guangdongensis</name>
    <dbReference type="NCBI Taxonomy" id="2320717"/>
    <lineage>
        <taxon>Eukaryota</taxon>
        <taxon>Viridiplantae</taxon>
        <taxon>Streptophyta</taxon>
        <taxon>Embryophyta</taxon>
        <taxon>Tracheophyta</taxon>
        <taxon>Spermatophyta</taxon>
        <taxon>Magnoliopsida</taxon>
        <taxon>Liliopsida</taxon>
        <taxon>Asparagales</taxon>
        <taxon>Orchidaceae</taxon>
        <taxon>Orchidoideae</taxon>
        <taxon>Orchideae</taxon>
        <taxon>Orchidinae</taxon>
        <taxon>Platanthera</taxon>
    </lineage>
</organism>
<feature type="region of interest" description="Disordered" evidence="2">
    <location>
        <begin position="124"/>
        <end position="146"/>
    </location>
</feature>